<sequence length="129" mass="14931">MEEEKMNLRLDLDAGSGSNPGDNPTNPVILDFDEVVEKKKVKAKLPKQLENRCRWLEEKFKAMKRADSHNGIDAKDLSLVPNLVLLYKFKMLEFEKYNGTSCPEAYITMFCRRMAGYVNNNQLLIHCFQ</sequence>
<dbReference type="EMBL" id="JABFAC010251038">
    <property type="protein sequence ID" value="MBA0638701.1"/>
    <property type="molecule type" value="Genomic_DNA"/>
</dbReference>
<feature type="non-terminal residue" evidence="2">
    <location>
        <position position="129"/>
    </location>
</feature>
<keyword evidence="3" id="KW-1185">Reference proteome</keyword>
<dbReference type="PANTHER" id="PTHR33223">
    <property type="entry name" value="CCHC-TYPE DOMAIN-CONTAINING PROTEIN"/>
    <property type="match status" value="1"/>
</dbReference>
<protein>
    <submittedName>
        <fullName evidence="2">Uncharacterized protein</fullName>
    </submittedName>
</protein>
<name>A0A7J8TKQ8_GOSDV</name>
<feature type="compositionally biased region" description="Basic and acidic residues" evidence="1">
    <location>
        <begin position="1"/>
        <end position="12"/>
    </location>
</feature>
<organism evidence="2 3">
    <name type="scientific">Gossypium davidsonii</name>
    <name type="common">Davidson's cotton</name>
    <name type="synonym">Gossypium klotzschianum subsp. davidsonii</name>
    <dbReference type="NCBI Taxonomy" id="34287"/>
    <lineage>
        <taxon>Eukaryota</taxon>
        <taxon>Viridiplantae</taxon>
        <taxon>Streptophyta</taxon>
        <taxon>Embryophyta</taxon>
        <taxon>Tracheophyta</taxon>
        <taxon>Spermatophyta</taxon>
        <taxon>Magnoliopsida</taxon>
        <taxon>eudicotyledons</taxon>
        <taxon>Gunneridae</taxon>
        <taxon>Pentapetalae</taxon>
        <taxon>rosids</taxon>
        <taxon>malvids</taxon>
        <taxon>Malvales</taxon>
        <taxon>Malvaceae</taxon>
        <taxon>Malvoideae</taxon>
        <taxon>Gossypium</taxon>
    </lineage>
</organism>
<feature type="region of interest" description="Disordered" evidence="1">
    <location>
        <begin position="1"/>
        <end position="26"/>
    </location>
</feature>
<evidence type="ECO:0000256" key="1">
    <source>
        <dbReference type="SAM" id="MobiDB-lite"/>
    </source>
</evidence>
<evidence type="ECO:0000313" key="2">
    <source>
        <dbReference type="EMBL" id="MBA0638701.1"/>
    </source>
</evidence>
<evidence type="ECO:0000313" key="3">
    <source>
        <dbReference type="Proteomes" id="UP000593561"/>
    </source>
</evidence>
<feature type="compositionally biased region" description="Polar residues" evidence="1">
    <location>
        <begin position="16"/>
        <end position="26"/>
    </location>
</feature>
<dbReference type="AlphaFoldDB" id="A0A7J8TKQ8"/>
<proteinExistence type="predicted"/>
<dbReference type="Proteomes" id="UP000593561">
    <property type="component" value="Unassembled WGS sequence"/>
</dbReference>
<dbReference type="PANTHER" id="PTHR33223:SF8">
    <property type="entry name" value="OS04G0172440 PROTEIN"/>
    <property type="match status" value="1"/>
</dbReference>
<accession>A0A7J8TKQ8</accession>
<comment type="caution">
    <text evidence="2">The sequence shown here is derived from an EMBL/GenBank/DDBJ whole genome shotgun (WGS) entry which is preliminary data.</text>
</comment>
<gene>
    <name evidence="2" type="ORF">Godav_028903</name>
</gene>
<reference evidence="2 3" key="1">
    <citation type="journal article" date="2019" name="Genome Biol. Evol.">
        <title>Insights into the evolution of the New World diploid cottons (Gossypium, subgenus Houzingenia) based on genome sequencing.</title>
        <authorList>
            <person name="Grover C.E."/>
            <person name="Arick M.A. 2nd"/>
            <person name="Thrash A."/>
            <person name="Conover J.L."/>
            <person name="Sanders W.S."/>
            <person name="Peterson D.G."/>
            <person name="Frelichowski J.E."/>
            <person name="Scheffler J.A."/>
            <person name="Scheffler B.E."/>
            <person name="Wendel J.F."/>
        </authorList>
    </citation>
    <scope>NUCLEOTIDE SEQUENCE [LARGE SCALE GENOMIC DNA]</scope>
    <source>
        <strain evidence="2">27</strain>
        <tissue evidence="2">Leaf</tissue>
    </source>
</reference>